<keyword evidence="1" id="KW-0732">Signal</keyword>
<dbReference type="EMBL" id="HBEM01031639">
    <property type="protein sequence ID" value="CAD8462596.1"/>
    <property type="molecule type" value="Transcribed_RNA"/>
</dbReference>
<gene>
    <name evidence="2" type="ORF">LAMO00422_LOCUS21556</name>
</gene>
<accession>A0A7S0DTT6</accession>
<proteinExistence type="predicted"/>
<feature type="chain" id="PRO_5031209115" evidence="1">
    <location>
        <begin position="17"/>
        <end position="242"/>
    </location>
</feature>
<name>A0A7S0DTT6_9EUKA</name>
<organism evidence="2">
    <name type="scientific">Amorphochlora amoebiformis</name>
    <dbReference type="NCBI Taxonomy" id="1561963"/>
    <lineage>
        <taxon>Eukaryota</taxon>
        <taxon>Sar</taxon>
        <taxon>Rhizaria</taxon>
        <taxon>Cercozoa</taxon>
        <taxon>Chlorarachniophyceae</taxon>
        <taxon>Amorphochlora</taxon>
    </lineage>
</organism>
<reference evidence="2" key="1">
    <citation type="submission" date="2021-01" db="EMBL/GenBank/DDBJ databases">
        <authorList>
            <person name="Corre E."/>
            <person name="Pelletier E."/>
            <person name="Niang G."/>
            <person name="Scheremetjew M."/>
            <person name="Finn R."/>
            <person name="Kale V."/>
            <person name="Holt S."/>
            <person name="Cochrane G."/>
            <person name="Meng A."/>
            <person name="Brown T."/>
            <person name="Cohen L."/>
        </authorList>
    </citation>
    <scope>NUCLEOTIDE SEQUENCE</scope>
    <source>
        <strain evidence="2">CCMP2058</strain>
    </source>
</reference>
<evidence type="ECO:0000256" key="1">
    <source>
        <dbReference type="SAM" id="SignalP"/>
    </source>
</evidence>
<dbReference type="AlphaFoldDB" id="A0A7S0DTT6"/>
<evidence type="ECO:0000313" key="2">
    <source>
        <dbReference type="EMBL" id="CAD8462596.1"/>
    </source>
</evidence>
<protein>
    <submittedName>
        <fullName evidence="2">Uncharacterized protein</fullName>
    </submittedName>
</protein>
<sequence>MITVLLSMALASAAPAHGPRPSRSRATRSPRLIIPGSGWKRSLFGSKPRHDHLVFSDILAPPAPPQNIIRPKGGGGRNRSDGVYLLTAVSTLQVTQEWMDLPGEFSSEYQDMIPNIMMWSNGIQTPYPRQWSHLDYPPKFVLGYFHKNSVESMLLARATTPEYAPHALTFVVDFVAVDPRKNLSRSLPVLEKMRNMGIAFQVPIDWGEIKDVYGGELDRLRESLGEDPSFNYWVIQNSGKHH</sequence>
<feature type="signal peptide" evidence="1">
    <location>
        <begin position="1"/>
        <end position="16"/>
    </location>
</feature>